<gene>
    <name evidence="1" type="ORF">PISMIDRAFT_681139</name>
</gene>
<name>A0A0C9YXI6_9AGAM</name>
<evidence type="ECO:0000313" key="2">
    <source>
        <dbReference type="Proteomes" id="UP000054018"/>
    </source>
</evidence>
<evidence type="ECO:0000313" key="1">
    <source>
        <dbReference type="EMBL" id="KIK21456.1"/>
    </source>
</evidence>
<dbReference type="AlphaFoldDB" id="A0A0C9YXI6"/>
<reference evidence="2" key="2">
    <citation type="submission" date="2015-01" db="EMBL/GenBank/DDBJ databases">
        <title>Evolutionary Origins and Diversification of the Mycorrhizal Mutualists.</title>
        <authorList>
            <consortium name="DOE Joint Genome Institute"/>
            <consortium name="Mycorrhizal Genomics Consortium"/>
            <person name="Kohler A."/>
            <person name="Kuo A."/>
            <person name="Nagy L.G."/>
            <person name="Floudas D."/>
            <person name="Copeland A."/>
            <person name="Barry K.W."/>
            <person name="Cichocki N."/>
            <person name="Veneault-Fourrey C."/>
            <person name="LaButti K."/>
            <person name="Lindquist E.A."/>
            <person name="Lipzen A."/>
            <person name="Lundell T."/>
            <person name="Morin E."/>
            <person name="Murat C."/>
            <person name="Riley R."/>
            <person name="Ohm R."/>
            <person name="Sun H."/>
            <person name="Tunlid A."/>
            <person name="Henrissat B."/>
            <person name="Grigoriev I.V."/>
            <person name="Hibbett D.S."/>
            <person name="Martin F."/>
        </authorList>
    </citation>
    <scope>NUCLEOTIDE SEQUENCE [LARGE SCALE GENOMIC DNA]</scope>
    <source>
        <strain evidence="2">441</strain>
    </source>
</reference>
<feature type="non-terminal residue" evidence="1">
    <location>
        <position position="54"/>
    </location>
</feature>
<dbReference type="EMBL" id="KN833751">
    <property type="protein sequence ID" value="KIK21456.1"/>
    <property type="molecule type" value="Genomic_DNA"/>
</dbReference>
<protein>
    <submittedName>
        <fullName evidence="1">Uncharacterized protein</fullName>
    </submittedName>
</protein>
<accession>A0A0C9YXI6</accession>
<organism evidence="1 2">
    <name type="scientific">Pisolithus microcarpus 441</name>
    <dbReference type="NCBI Taxonomy" id="765257"/>
    <lineage>
        <taxon>Eukaryota</taxon>
        <taxon>Fungi</taxon>
        <taxon>Dikarya</taxon>
        <taxon>Basidiomycota</taxon>
        <taxon>Agaricomycotina</taxon>
        <taxon>Agaricomycetes</taxon>
        <taxon>Agaricomycetidae</taxon>
        <taxon>Boletales</taxon>
        <taxon>Sclerodermatineae</taxon>
        <taxon>Pisolithaceae</taxon>
        <taxon>Pisolithus</taxon>
    </lineage>
</organism>
<dbReference type="HOGENOM" id="CLU_3056124_0_0_1"/>
<reference evidence="1 2" key="1">
    <citation type="submission" date="2014-04" db="EMBL/GenBank/DDBJ databases">
        <authorList>
            <consortium name="DOE Joint Genome Institute"/>
            <person name="Kuo A."/>
            <person name="Kohler A."/>
            <person name="Costa M.D."/>
            <person name="Nagy L.G."/>
            <person name="Floudas D."/>
            <person name="Copeland A."/>
            <person name="Barry K.W."/>
            <person name="Cichocki N."/>
            <person name="Veneault-Fourrey C."/>
            <person name="LaButti K."/>
            <person name="Lindquist E.A."/>
            <person name="Lipzen A."/>
            <person name="Lundell T."/>
            <person name="Morin E."/>
            <person name="Murat C."/>
            <person name="Sun H."/>
            <person name="Tunlid A."/>
            <person name="Henrissat B."/>
            <person name="Grigoriev I.V."/>
            <person name="Hibbett D.S."/>
            <person name="Martin F."/>
            <person name="Nordberg H.P."/>
            <person name="Cantor M.N."/>
            <person name="Hua S.X."/>
        </authorList>
    </citation>
    <scope>NUCLEOTIDE SEQUENCE [LARGE SCALE GENOMIC DNA]</scope>
    <source>
        <strain evidence="1 2">441</strain>
    </source>
</reference>
<keyword evidence="2" id="KW-1185">Reference proteome</keyword>
<sequence length="54" mass="6110">MAKSSRVSVASRHAMTQGTLCTSVNDAYWGRAIPRKLSHSWQDVAVVRYELQFI</sequence>
<proteinExistence type="predicted"/>
<dbReference type="Proteomes" id="UP000054018">
    <property type="component" value="Unassembled WGS sequence"/>
</dbReference>